<dbReference type="InterPro" id="IPR051319">
    <property type="entry name" value="Oligoribo/pAp-PDE_c-di-AMP_PDE"/>
</dbReference>
<comment type="subcellular location">
    <subcellularLocation>
        <location evidence="1">Cell membrane</location>
    </subcellularLocation>
</comment>
<sequence length="654" mass="73653">MKQYRKWLILASVGAVMAAVGIILLFLDHQTKAGILFIVVTAVLALAFSQLWQDVRRYGVQTELDISRVLGKDAKDALSFGNGGILTYNDEYTVTWQSPFFKERGIDLVNHQLTSWIREIRDLFEEEVDYIVGYADNSAYEIMRKADSNILYVKDITNYQNLSQKYMNSGTVVGIIQLDNYVEYQSYENEALMEQINTHLRAPILKWAHDNGMLIRRFRSDRFFVVLNQGLFEKIRKDNFTILQIVKDEAHNLDVSITLSMAFAYGTEDFNELDSMVSELLELAQSRGGDQVAFRNAKGRAQFVGGNSENSSSRSKVRVHTMAQSIQGAVRDAENVYIAGHTVTDFDCMGAALAVSGWCRALGKKVFIVLDGVPWDDQLTLMMQRYKKTIRERHTFISPLEAADQIDYDRDLLIMVDHAIPAISSAKDFIDTCKNIIVIDHHRKNEQFVKHTMLSYVESTASSTCELITELLQIIPNHVPIYETEATIMYLGIIVDTNRFKMHTDARTFEAAAALRSWGANAKEAEKALTIDWEDFNIKNKLLSEAKVVDGRFMIMCTDTPVEKTMLATTADTLLSIQGCQAAFAMAPLKGKTRVTALSARGAGDFNVQKVIEKLQGGGHFSAAAVERGDLKPEELKQELLNILQEEEHESHSA</sequence>
<evidence type="ECO:0000313" key="5">
    <source>
        <dbReference type="EMBL" id="MBB5182405.1"/>
    </source>
</evidence>
<keyword evidence="1" id="KW-1003">Cell membrane</keyword>
<dbReference type="InterPro" id="IPR001667">
    <property type="entry name" value="DDH_dom"/>
</dbReference>
<dbReference type="InterPro" id="IPR038763">
    <property type="entry name" value="DHH_sf"/>
</dbReference>
<comment type="cofactor">
    <cofactor evidence="2">
        <name>Mn(2+)</name>
        <dbReference type="ChEBI" id="CHEBI:29035"/>
    </cofactor>
    <text evidence="2">For phosphodiesterase activity, probably binds 2 Mn(2+) per subunit.</text>
</comment>
<dbReference type="RefSeq" id="WP_183327043.1">
    <property type="nucleotide sequence ID" value="NZ_JACHHK010000001.1"/>
</dbReference>
<evidence type="ECO:0000256" key="3">
    <source>
        <dbReference type="SAM" id="Phobius"/>
    </source>
</evidence>
<dbReference type="EMBL" id="JACHHK010000001">
    <property type="protein sequence ID" value="MBB5182405.1"/>
    <property type="molecule type" value="Genomic_DNA"/>
</dbReference>
<dbReference type="AlphaFoldDB" id="A0A7W8CYQ6"/>
<dbReference type="Pfam" id="PF01368">
    <property type="entry name" value="DHH"/>
    <property type="match status" value="1"/>
</dbReference>
<comment type="similarity">
    <text evidence="1">Belongs to the GdpP/PdeA phosphodiesterase family.</text>
</comment>
<dbReference type="GO" id="GO:0005886">
    <property type="term" value="C:plasma membrane"/>
    <property type="evidence" value="ECO:0007669"/>
    <property type="project" value="UniProtKB-SubCell"/>
</dbReference>
<feature type="binding site" evidence="2">
    <location>
        <position position="417"/>
    </location>
    <ligand>
        <name>Mn(2+)</name>
        <dbReference type="ChEBI" id="CHEBI:29035"/>
        <label>1</label>
    </ligand>
</feature>
<comment type="caution">
    <text evidence="5">The sequence shown here is derived from an EMBL/GenBank/DDBJ whole genome shotgun (WGS) entry which is preliminary data.</text>
</comment>
<dbReference type="GO" id="GO:0003676">
    <property type="term" value="F:nucleic acid binding"/>
    <property type="evidence" value="ECO:0007669"/>
    <property type="project" value="UniProtKB-UniRule"/>
</dbReference>
<dbReference type="PIRSF" id="PIRSF026583">
    <property type="entry name" value="YybT"/>
    <property type="match status" value="1"/>
</dbReference>
<dbReference type="GO" id="GO:0016787">
    <property type="term" value="F:hydrolase activity"/>
    <property type="evidence" value="ECO:0007669"/>
    <property type="project" value="UniProtKB-UniRule"/>
</dbReference>
<comment type="catalytic activity">
    <reaction evidence="1">
        <text>3',3'-c-di-AMP + H2O = 5'-O-phosphonoadenylyl-(3'-&gt;5')-adenosine + H(+)</text>
        <dbReference type="Rhea" id="RHEA:54420"/>
        <dbReference type="ChEBI" id="CHEBI:15377"/>
        <dbReference type="ChEBI" id="CHEBI:15378"/>
        <dbReference type="ChEBI" id="CHEBI:71500"/>
        <dbReference type="ChEBI" id="CHEBI:138171"/>
    </reaction>
</comment>
<feature type="domain" description="GGDEF" evidence="4">
    <location>
        <begin position="169"/>
        <end position="297"/>
    </location>
</feature>
<dbReference type="Gene3D" id="3.90.1640.10">
    <property type="entry name" value="inorganic pyrophosphatase (n-terminal core)"/>
    <property type="match status" value="1"/>
</dbReference>
<feature type="binding site" evidence="2">
    <location>
        <position position="417"/>
    </location>
    <ligand>
        <name>Mn(2+)</name>
        <dbReference type="ChEBI" id="CHEBI:29035"/>
        <label>2</label>
    </ligand>
</feature>
<keyword evidence="1" id="KW-0378">Hydrolase</keyword>
<reference evidence="5 6" key="1">
    <citation type="submission" date="2020-08" db="EMBL/GenBank/DDBJ databases">
        <title>Genomic Encyclopedia of Type Strains, Phase IV (KMG-IV): sequencing the most valuable type-strain genomes for metagenomic binning, comparative biology and taxonomic classification.</title>
        <authorList>
            <person name="Goeker M."/>
        </authorList>
    </citation>
    <scope>NUCLEOTIDE SEQUENCE [LARGE SCALE GENOMIC DNA]</scope>
    <source>
        <strain evidence="5 6">DSM 25799</strain>
    </source>
</reference>
<dbReference type="Gene3D" id="3.10.310.30">
    <property type="match status" value="1"/>
</dbReference>
<accession>A0A7W8CYQ6</accession>
<dbReference type="SUPFAM" id="SSF64182">
    <property type="entry name" value="DHH phosphoesterases"/>
    <property type="match status" value="1"/>
</dbReference>
<feature type="binding site" evidence="2">
    <location>
        <position position="496"/>
    </location>
    <ligand>
        <name>Mn(2+)</name>
        <dbReference type="ChEBI" id="CHEBI:29035"/>
        <label>2</label>
    </ligand>
</feature>
<dbReference type="PROSITE" id="PS50887">
    <property type="entry name" value="GGDEF"/>
    <property type="match status" value="1"/>
</dbReference>
<evidence type="ECO:0000313" key="6">
    <source>
        <dbReference type="Proteomes" id="UP000539953"/>
    </source>
</evidence>
<feature type="binding site" evidence="2">
    <location>
        <position position="341"/>
    </location>
    <ligand>
        <name>Mn(2+)</name>
        <dbReference type="ChEBI" id="CHEBI:29035"/>
        <label>1</label>
    </ligand>
</feature>
<feature type="binding site" evidence="2">
    <location>
        <position position="441"/>
    </location>
    <ligand>
        <name>Mn(2+)</name>
        <dbReference type="ChEBI" id="CHEBI:29035"/>
        <label>2</label>
    </ligand>
</feature>
<keyword evidence="2" id="KW-0479">Metal-binding</keyword>
<organism evidence="5 6">
    <name type="scientific">Catenisphaera adipataccumulans</name>
    <dbReference type="NCBI Taxonomy" id="700500"/>
    <lineage>
        <taxon>Bacteria</taxon>
        <taxon>Bacillati</taxon>
        <taxon>Bacillota</taxon>
        <taxon>Erysipelotrichia</taxon>
        <taxon>Erysipelotrichales</taxon>
        <taxon>Erysipelotrichaceae</taxon>
        <taxon>Catenisphaera</taxon>
    </lineage>
</organism>
<dbReference type="EC" id="3.1.4.-" evidence="1"/>
<dbReference type="GO" id="GO:0046872">
    <property type="term" value="F:metal ion binding"/>
    <property type="evidence" value="ECO:0007669"/>
    <property type="project" value="UniProtKB-KW"/>
</dbReference>
<feature type="binding site" evidence="2">
    <location>
        <position position="345"/>
    </location>
    <ligand>
        <name>Mn(2+)</name>
        <dbReference type="ChEBI" id="CHEBI:29035"/>
        <label>1</label>
    </ligand>
</feature>
<evidence type="ECO:0000256" key="1">
    <source>
        <dbReference type="PIRNR" id="PIRNR026583"/>
    </source>
</evidence>
<proteinExistence type="inferred from homology"/>
<keyword evidence="3" id="KW-0812">Transmembrane</keyword>
<dbReference type="Pfam" id="PF24898">
    <property type="entry name" value="GGDEF_GdpP"/>
    <property type="match status" value="1"/>
</dbReference>
<dbReference type="PANTHER" id="PTHR47618">
    <property type="entry name" value="BIFUNCTIONAL OLIGORIBONUCLEASE AND PAP PHOSPHATASE NRNA"/>
    <property type="match status" value="1"/>
</dbReference>
<feature type="binding site" evidence="2">
    <location>
        <position position="347"/>
    </location>
    <ligand>
        <name>Mn(2+)</name>
        <dbReference type="ChEBI" id="CHEBI:29035"/>
        <label>2</label>
    </ligand>
</feature>
<keyword evidence="3" id="KW-1133">Transmembrane helix</keyword>
<dbReference type="InterPro" id="IPR000160">
    <property type="entry name" value="GGDEF_dom"/>
</dbReference>
<dbReference type="InterPro" id="IPR014528">
    <property type="entry name" value="GdpP/PdeA"/>
</dbReference>
<evidence type="ECO:0000259" key="4">
    <source>
        <dbReference type="PROSITE" id="PS50887"/>
    </source>
</evidence>
<dbReference type="PANTHER" id="PTHR47618:SF2">
    <property type="entry name" value="CYCLIC-DI-AMP PHOSPHODIESTERASE GDPP"/>
    <property type="match status" value="1"/>
</dbReference>
<comment type="function">
    <text evidence="1">Has phosphodiesterase (PDE) activity against cyclic-di-AMP (c-di-AMP).</text>
</comment>
<keyword evidence="6" id="KW-1185">Reference proteome</keyword>
<dbReference type="Proteomes" id="UP000539953">
    <property type="component" value="Unassembled WGS sequence"/>
</dbReference>
<gene>
    <name evidence="5" type="ORF">HNQ47_000408</name>
</gene>
<name>A0A7W8CYQ6_9FIRM</name>
<keyword evidence="1 3" id="KW-0472">Membrane</keyword>
<evidence type="ECO:0000256" key="2">
    <source>
        <dbReference type="PIRSR" id="PIRSR026583-50"/>
    </source>
</evidence>
<protein>
    <recommendedName>
        <fullName evidence="1">Cyclic-di-AMP phosphodiesterase</fullName>
        <ecNumber evidence="1">3.1.4.-</ecNumber>
    </recommendedName>
</protein>
<keyword evidence="2" id="KW-0464">Manganese</keyword>
<feature type="transmembrane region" description="Helical" evidence="3">
    <location>
        <begin position="33"/>
        <end position="52"/>
    </location>
</feature>
<dbReference type="Gene3D" id="3.30.450.20">
    <property type="entry name" value="PAS domain"/>
    <property type="match status" value="1"/>
</dbReference>
<feature type="transmembrane region" description="Helical" evidence="3">
    <location>
        <begin position="7"/>
        <end position="27"/>
    </location>
</feature>